<dbReference type="Gene3D" id="3.40.1350.120">
    <property type="match status" value="1"/>
</dbReference>
<gene>
    <name evidence="2" type="ORF">VRLFYP33_00801</name>
</gene>
<name>A0A6N3AJJ2_9FIRM</name>
<dbReference type="RefSeq" id="WP_156704439.1">
    <property type="nucleotide sequence ID" value="NZ_CACRUX010000033.1"/>
</dbReference>
<dbReference type="AlphaFoldDB" id="A0A6N3AJJ2"/>
<dbReference type="CDD" id="cd13442">
    <property type="entry name" value="CDI_toxin_Bp1026b-like"/>
    <property type="match status" value="1"/>
</dbReference>
<dbReference type="GO" id="GO:0004549">
    <property type="term" value="F:tRNA-specific ribonuclease activity"/>
    <property type="evidence" value="ECO:0007669"/>
    <property type="project" value="InterPro"/>
</dbReference>
<dbReference type="EMBL" id="CACRUX010000033">
    <property type="protein sequence ID" value="VYT92659.1"/>
    <property type="molecule type" value="Genomic_DNA"/>
</dbReference>
<evidence type="ECO:0000259" key="1">
    <source>
        <dbReference type="Pfam" id="PF18451"/>
    </source>
</evidence>
<feature type="domain" description="tRNA nuclease CdiA C-terminal" evidence="1">
    <location>
        <begin position="413"/>
        <end position="489"/>
    </location>
</feature>
<evidence type="ECO:0000313" key="2">
    <source>
        <dbReference type="EMBL" id="VYT92659.1"/>
    </source>
</evidence>
<protein>
    <recommendedName>
        <fullName evidence="1">tRNA nuclease CdiA C-terminal domain-containing protein</fullName>
    </recommendedName>
</protein>
<organism evidence="2">
    <name type="scientific">Veillonella ratti</name>
    <dbReference type="NCBI Taxonomy" id="103892"/>
    <lineage>
        <taxon>Bacteria</taxon>
        <taxon>Bacillati</taxon>
        <taxon>Bacillota</taxon>
        <taxon>Negativicutes</taxon>
        <taxon>Veillonellales</taxon>
        <taxon>Veillonellaceae</taxon>
        <taxon>Veillonella</taxon>
    </lineage>
</organism>
<accession>A0A6N3AJJ2</accession>
<dbReference type="InterPro" id="IPR040559">
    <property type="entry name" value="CdiA_C"/>
</dbReference>
<sequence>MTTNQMIDAFEKRIKELLDKGYTPKQAVDMAYLEYPIMKPLQDEVKKSLHRIAEQGYGGVLAASVISKAFEMVWAPDKLTLSDRTTKGAKAVRDMVASVLHQQMLKNANYKANALALFDGYGYGGIIPEQDIPDFMRKLIKLSNGPNYDKQKYRNAMRQVERYIRQLNTQGMKYAYNKVLQAIESRNNEALFKAVHVATQERTRYFAERIARTERARAYIDGFLAKWQNNEDCVAYQWKLSTAHPDYDICDLYANADLYGLGKGIYPKDKVPTIPVHPHCMCRLKPIFKGQVPDEPSERIEEGGREYINTLTQRQKELLLGVKGSQLVKEGKAVWMDKARGFNRTILNGRITPHKVIELNNIVVDGQIYEVDGKHVLLDHTPYERRIADILGEYFGTDIQLVPRINYPQSINTPDFMIGNEPYELKSPSGNGKNTVFDMINKHKKQSNRFIVSLDKTVMSVQSVELQINKVFTSNYTKNITEIILIDGGKVINVYKKEKDD</sequence>
<dbReference type="InterPro" id="IPR033806">
    <property type="entry name" value="CDI_toxin_Bp1026b-like"/>
</dbReference>
<dbReference type="Pfam" id="PF18451">
    <property type="entry name" value="CdiA_C"/>
    <property type="match status" value="1"/>
</dbReference>
<reference evidence="2" key="1">
    <citation type="submission" date="2019-11" db="EMBL/GenBank/DDBJ databases">
        <authorList>
            <person name="Feng L."/>
        </authorList>
    </citation>
    <scope>NUCLEOTIDE SEQUENCE</scope>
    <source>
        <strain evidence="2">VrattiLFYP33</strain>
    </source>
</reference>
<proteinExistence type="predicted"/>